<evidence type="ECO:0000256" key="1">
    <source>
        <dbReference type="SAM" id="MobiDB-lite"/>
    </source>
</evidence>
<comment type="caution">
    <text evidence="2">The sequence shown here is derived from an EMBL/GenBank/DDBJ whole genome shotgun (WGS) entry which is preliminary data.</text>
</comment>
<dbReference type="RefSeq" id="XP_062644299.1">
    <property type="nucleotide sequence ID" value="XM_062785993.1"/>
</dbReference>
<evidence type="ECO:0000313" key="3">
    <source>
        <dbReference type="Proteomes" id="UP001302602"/>
    </source>
</evidence>
<dbReference type="Proteomes" id="UP001302602">
    <property type="component" value="Unassembled WGS sequence"/>
</dbReference>
<organism evidence="2 3">
    <name type="scientific">Parathielavia appendiculata</name>
    <dbReference type="NCBI Taxonomy" id="2587402"/>
    <lineage>
        <taxon>Eukaryota</taxon>
        <taxon>Fungi</taxon>
        <taxon>Dikarya</taxon>
        <taxon>Ascomycota</taxon>
        <taxon>Pezizomycotina</taxon>
        <taxon>Sordariomycetes</taxon>
        <taxon>Sordariomycetidae</taxon>
        <taxon>Sordariales</taxon>
        <taxon>Chaetomiaceae</taxon>
        <taxon>Parathielavia</taxon>
    </lineage>
</organism>
<sequence>MCSPQEDGKGQFPNAFSLGPDPYRSGSFVQNQVANLLQPRFPDTVDGGVALHIDKRFLTAYTPPSPRPRFWQLPGRPQRSSAPRRFPPSTHQPPDTPPSWPEPEPALYTAASSPAFSLPVICHDPPFTGMDPRAESEAMSPWQPQTGTLRGGDDDDLADLAATAAPAGSRQDTFVASQGDAMLLNAMDHQRSSAEQWMEMLQRPAGDRGEPVAAQEGGEDWVLVDGRDACLHGPVGGTCPHCGRTLTAEDCDELGMDQAGMDTLWKYVYGDGPV</sequence>
<dbReference type="GeneID" id="87822759"/>
<reference evidence="2" key="2">
    <citation type="submission" date="2023-05" db="EMBL/GenBank/DDBJ databases">
        <authorList>
            <consortium name="Lawrence Berkeley National Laboratory"/>
            <person name="Steindorff A."/>
            <person name="Hensen N."/>
            <person name="Bonometti L."/>
            <person name="Westerberg I."/>
            <person name="Brannstrom I.O."/>
            <person name="Guillou S."/>
            <person name="Cros-Aarteil S."/>
            <person name="Calhoun S."/>
            <person name="Haridas S."/>
            <person name="Kuo A."/>
            <person name="Mondo S."/>
            <person name="Pangilinan J."/>
            <person name="Riley R."/>
            <person name="Labutti K."/>
            <person name="Andreopoulos B."/>
            <person name="Lipzen A."/>
            <person name="Chen C."/>
            <person name="Yanf M."/>
            <person name="Daum C."/>
            <person name="Ng V."/>
            <person name="Clum A."/>
            <person name="Ohm R."/>
            <person name="Martin F."/>
            <person name="Silar P."/>
            <person name="Natvig D."/>
            <person name="Lalanne C."/>
            <person name="Gautier V."/>
            <person name="Ament-Velasquez S.L."/>
            <person name="Kruys A."/>
            <person name="Hutchinson M.I."/>
            <person name="Powell A.J."/>
            <person name="Barry K."/>
            <person name="Miller A.N."/>
            <person name="Grigoriev I.V."/>
            <person name="Debuchy R."/>
            <person name="Gladieux P."/>
            <person name="Thoren M.H."/>
            <person name="Johannesson H."/>
        </authorList>
    </citation>
    <scope>NUCLEOTIDE SEQUENCE</scope>
    <source>
        <strain evidence="2">CBS 731.68</strain>
    </source>
</reference>
<gene>
    <name evidence="2" type="ORF">N657DRAFT_156670</name>
</gene>
<name>A0AAN6TTT3_9PEZI</name>
<accession>A0AAN6TTT3</accession>
<feature type="region of interest" description="Disordered" evidence="1">
    <location>
        <begin position="133"/>
        <end position="156"/>
    </location>
</feature>
<feature type="compositionally biased region" description="Pro residues" evidence="1">
    <location>
        <begin position="90"/>
        <end position="104"/>
    </location>
</feature>
<protein>
    <submittedName>
        <fullName evidence="2">Uncharacterized protein</fullName>
    </submittedName>
</protein>
<evidence type="ECO:0000313" key="2">
    <source>
        <dbReference type="EMBL" id="KAK4120528.1"/>
    </source>
</evidence>
<dbReference type="EMBL" id="MU853238">
    <property type="protein sequence ID" value="KAK4120528.1"/>
    <property type="molecule type" value="Genomic_DNA"/>
</dbReference>
<feature type="region of interest" description="Disordered" evidence="1">
    <location>
        <begin position="64"/>
        <end position="107"/>
    </location>
</feature>
<dbReference type="AlphaFoldDB" id="A0AAN6TTT3"/>
<proteinExistence type="predicted"/>
<keyword evidence="3" id="KW-1185">Reference proteome</keyword>
<reference evidence="2" key="1">
    <citation type="journal article" date="2023" name="Mol. Phylogenet. Evol.">
        <title>Genome-scale phylogeny and comparative genomics of the fungal order Sordariales.</title>
        <authorList>
            <person name="Hensen N."/>
            <person name="Bonometti L."/>
            <person name="Westerberg I."/>
            <person name="Brannstrom I.O."/>
            <person name="Guillou S."/>
            <person name="Cros-Aarteil S."/>
            <person name="Calhoun S."/>
            <person name="Haridas S."/>
            <person name="Kuo A."/>
            <person name="Mondo S."/>
            <person name="Pangilinan J."/>
            <person name="Riley R."/>
            <person name="LaButti K."/>
            <person name="Andreopoulos B."/>
            <person name="Lipzen A."/>
            <person name="Chen C."/>
            <person name="Yan M."/>
            <person name="Daum C."/>
            <person name="Ng V."/>
            <person name="Clum A."/>
            <person name="Steindorff A."/>
            <person name="Ohm R.A."/>
            <person name="Martin F."/>
            <person name="Silar P."/>
            <person name="Natvig D.O."/>
            <person name="Lalanne C."/>
            <person name="Gautier V."/>
            <person name="Ament-Velasquez S.L."/>
            <person name="Kruys A."/>
            <person name="Hutchinson M.I."/>
            <person name="Powell A.J."/>
            <person name="Barry K."/>
            <person name="Miller A.N."/>
            <person name="Grigoriev I.V."/>
            <person name="Debuchy R."/>
            <person name="Gladieux P."/>
            <person name="Hiltunen Thoren M."/>
            <person name="Johannesson H."/>
        </authorList>
    </citation>
    <scope>NUCLEOTIDE SEQUENCE</scope>
    <source>
        <strain evidence="2">CBS 731.68</strain>
    </source>
</reference>